<comment type="caution">
    <text evidence="2">The sequence shown here is derived from an EMBL/GenBank/DDBJ whole genome shotgun (WGS) entry which is preliminary data.</text>
</comment>
<evidence type="ECO:0000256" key="1">
    <source>
        <dbReference type="SAM" id="MobiDB-lite"/>
    </source>
</evidence>
<evidence type="ECO:0000313" key="3">
    <source>
        <dbReference type="Proteomes" id="UP000746612"/>
    </source>
</evidence>
<feature type="region of interest" description="Disordered" evidence="1">
    <location>
        <begin position="1"/>
        <end position="47"/>
    </location>
</feature>
<dbReference type="AlphaFoldDB" id="A0A2H3GC41"/>
<dbReference type="OrthoDB" id="5065447at2759"/>
<reference evidence="2" key="1">
    <citation type="submission" date="2021-03" db="EMBL/GenBank/DDBJ databases">
        <authorList>
            <person name="Alouane T."/>
            <person name="Langin T."/>
            <person name="Bonhomme L."/>
        </authorList>
    </citation>
    <scope>NUCLEOTIDE SEQUENCE</scope>
    <source>
        <strain evidence="2">MDC_Fg202</strain>
    </source>
</reference>
<organism evidence="2 3">
    <name type="scientific">Gibberella zeae</name>
    <name type="common">Wheat head blight fungus</name>
    <name type="synonym">Fusarium graminearum</name>
    <dbReference type="NCBI Taxonomy" id="5518"/>
    <lineage>
        <taxon>Eukaryota</taxon>
        <taxon>Fungi</taxon>
        <taxon>Dikarya</taxon>
        <taxon>Ascomycota</taxon>
        <taxon>Pezizomycotina</taxon>
        <taxon>Sordariomycetes</taxon>
        <taxon>Hypocreomycetidae</taxon>
        <taxon>Hypocreales</taxon>
        <taxon>Nectriaceae</taxon>
        <taxon>Fusarium</taxon>
    </lineage>
</organism>
<feature type="compositionally biased region" description="Basic and acidic residues" evidence="1">
    <location>
        <begin position="33"/>
        <end position="47"/>
    </location>
</feature>
<name>A0A2H3GC41_GIBZA</name>
<feature type="compositionally biased region" description="Basic residues" evidence="1">
    <location>
        <begin position="1"/>
        <end position="26"/>
    </location>
</feature>
<accession>A0A2H3GC41</accession>
<evidence type="ECO:0000313" key="2">
    <source>
        <dbReference type="EMBL" id="CAG2005849.1"/>
    </source>
</evidence>
<dbReference type="EMBL" id="CAJPIJ010000184">
    <property type="protein sequence ID" value="CAG2005849.1"/>
    <property type="molecule type" value="Genomic_DNA"/>
</dbReference>
<dbReference type="Proteomes" id="UP000746612">
    <property type="component" value="Unassembled WGS sequence"/>
</dbReference>
<gene>
    <name evidence="2" type="ORF">MDCFG202_LOCUS518472</name>
</gene>
<sequence length="232" mass="27361">MPNRAGRQRRPAGRQRRSAGRQRRPALRPLRPAPERAETPFEVESRYVEDPGPSPYYFVDRRMARLIRAGQREAADEQYLRDMESNPDLEEQIFDDSEVESDADPTAAQRPRGHWRIHRCDLCNSILERRYIIGSDHGDIFVSSSRCYNCLFTFSWLRATLDDESLQREYTRIILEYNENLRRRTSIANVQARWRARARGVRINSHLVRNIPLGHWAREALRREQEEDSDSP</sequence>
<dbReference type="OMA" id="PRGHWRI"/>
<protein>
    <submittedName>
        <fullName evidence="2">Uncharacterized protein</fullName>
    </submittedName>
</protein>
<proteinExistence type="predicted"/>